<proteinExistence type="inferred from homology"/>
<evidence type="ECO:0000313" key="5">
    <source>
        <dbReference type="EMBL" id="CAL1590496.1"/>
    </source>
</evidence>
<sequence>MCDRKDLTLLPALSAIIQTFEKYASVQGDKDKLCKAELKALIQTELAPMIKEAKGGREFEELFNAMDLNKDQEVDFLEFMSALALCTCICRGKSQNQNSSLPPLHLLLFISSSSSAPIMSGCEEESCTTLPVCIYGLAIVFKSHAGADGKLNTGELTQLLKEELPGMGGGNMQQMVSQMLTELDGKDKDGLMDFQEFMQLVTVYACVMYEMMSQE</sequence>
<dbReference type="AlphaFoldDB" id="A0AAV2KN91"/>
<dbReference type="GO" id="GO:0046914">
    <property type="term" value="F:transition metal ion binding"/>
    <property type="evidence" value="ECO:0007669"/>
    <property type="project" value="InterPro"/>
</dbReference>
<dbReference type="GO" id="GO:0005509">
    <property type="term" value="F:calcium ion binding"/>
    <property type="evidence" value="ECO:0007669"/>
    <property type="project" value="InterPro"/>
</dbReference>
<dbReference type="SUPFAM" id="SSF47473">
    <property type="entry name" value="EF-hand"/>
    <property type="match status" value="2"/>
</dbReference>
<evidence type="ECO:0000259" key="4">
    <source>
        <dbReference type="PROSITE" id="PS50222"/>
    </source>
</evidence>
<dbReference type="PROSITE" id="PS00018">
    <property type="entry name" value="EF_HAND_1"/>
    <property type="match status" value="1"/>
</dbReference>
<dbReference type="Pfam" id="PF01023">
    <property type="entry name" value="S_100"/>
    <property type="match status" value="2"/>
</dbReference>
<dbReference type="PROSITE" id="PS50222">
    <property type="entry name" value="EF_HAND_2"/>
    <property type="match status" value="1"/>
</dbReference>
<gene>
    <name evidence="5" type="ORF">KC01_LOCUS20003</name>
</gene>
<dbReference type="InterPro" id="IPR013787">
    <property type="entry name" value="S100_Ca-bd_sub"/>
</dbReference>
<dbReference type="InterPro" id="IPR018247">
    <property type="entry name" value="EF_Hand_1_Ca_BS"/>
</dbReference>
<organism evidence="5 6">
    <name type="scientific">Knipowitschia caucasica</name>
    <name type="common">Caucasian dwarf goby</name>
    <name type="synonym">Pomatoschistus caucasicus</name>
    <dbReference type="NCBI Taxonomy" id="637954"/>
    <lineage>
        <taxon>Eukaryota</taxon>
        <taxon>Metazoa</taxon>
        <taxon>Chordata</taxon>
        <taxon>Craniata</taxon>
        <taxon>Vertebrata</taxon>
        <taxon>Euteleostomi</taxon>
        <taxon>Actinopterygii</taxon>
        <taxon>Neopterygii</taxon>
        <taxon>Teleostei</taxon>
        <taxon>Neoteleostei</taxon>
        <taxon>Acanthomorphata</taxon>
        <taxon>Gobiaria</taxon>
        <taxon>Gobiiformes</taxon>
        <taxon>Gobioidei</taxon>
        <taxon>Gobiidae</taxon>
        <taxon>Gobiinae</taxon>
        <taxon>Knipowitschia</taxon>
    </lineage>
</organism>
<keyword evidence="6" id="KW-1185">Reference proteome</keyword>
<dbReference type="PANTHER" id="PTHR11639">
    <property type="entry name" value="S100 CALCIUM-BINDING PROTEIN"/>
    <property type="match status" value="1"/>
</dbReference>
<protein>
    <recommendedName>
        <fullName evidence="4">EF-hand domain-containing protein</fullName>
    </recommendedName>
</protein>
<dbReference type="InterPro" id="IPR002048">
    <property type="entry name" value="EF_hand_dom"/>
</dbReference>
<name>A0AAV2KN91_KNICA</name>
<dbReference type="GO" id="GO:0048306">
    <property type="term" value="F:calcium-dependent protein binding"/>
    <property type="evidence" value="ECO:0007669"/>
    <property type="project" value="TreeGrafter"/>
</dbReference>
<accession>A0AAV2KN91</accession>
<evidence type="ECO:0000256" key="3">
    <source>
        <dbReference type="ARBA" id="ARBA00022837"/>
    </source>
</evidence>
<evidence type="ECO:0000313" key="6">
    <source>
        <dbReference type="Proteomes" id="UP001497482"/>
    </source>
</evidence>
<feature type="domain" description="EF-hand" evidence="4">
    <location>
        <begin position="54"/>
        <end position="89"/>
    </location>
</feature>
<dbReference type="EMBL" id="OZ035841">
    <property type="protein sequence ID" value="CAL1590496.1"/>
    <property type="molecule type" value="Genomic_DNA"/>
</dbReference>
<keyword evidence="2" id="KW-0479">Metal-binding</keyword>
<comment type="similarity">
    <text evidence="1">Belongs to the S-100 family.</text>
</comment>
<dbReference type="SMART" id="SM00054">
    <property type="entry name" value="EFh"/>
    <property type="match status" value="2"/>
</dbReference>
<dbReference type="SMART" id="SM01394">
    <property type="entry name" value="S_100"/>
    <property type="match status" value="2"/>
</dbReference>
<dbReference type="InterPro" id="IPR011992">
    <property type="entry name" value="EF-hand-dom_pair"/>
</dbReference>
<reference evidence="5 6" key="1">
    <citation type="submission" date="2024-04" db="EMBL/GenBank/DDBJ databases">
        <authorList>
            <person name="Waldvogel A.-M."/>
            <person name="Schoenle A."/>
        </authorList>
    </citation>
    <scope>NUCLEOTIDE SEQUENCE [LARGE SCALE GENOMIC DNA]</scope>
</reference>
<dbReference type="Proteomes" id="UP001497482">
    <property type="component" value="Chromosome 19"/>
</dbReference>
<dbReference type="Gene3D" id="1.10.238.10">
    <property type="entry name" value="EF-hand"/>
    <property type="match status" value="2"/>
</dbReference>
<evidence type="ECO:0000256" key="2">
    <source>
        <dbReference type="ARBA" id="ARBA00022723"/>
    </source>
</evidence>
<dbReference type="CDD" id="cd00213">
    <property type="entry name" value="S-100"/>
    <property type="match status" value="1"/>
</dbReference>
<evidence type="ECO:0000256" key="1">
    <source>
        <dbReference type="ARBA" id="ARBA00007323"/>
    </source>
</evidence>
<keyword evidence="3" id="KW-0106">Calcium</keyword>
<dbReference type="InterPro" id="IPR034325">
    <property type="entry name" value="S-100_dom"/>
</dbReference>
<dbReference type="PANTHER" id="PTHR11639:SF134">
    <property type="entry name" value="PROTEIN S100-A1-RELATED"/>
    <property type="match status" value="1"/>
</dbReference>